<name>A0ABT0UJF5_9ACTN</name>
<reference evidence="4" key="1">
    <citation type="submission" date="2022-06" db="EMBL/GenBank/DDBJ databases">
        <title>Genome public.</title>
        <authorList>
            <person name="Sun Q."/>
        </authorList>
    </citation>
    <scope>NUCLEOTIDE SEQUENCE</scope>
    <source>
        <strain evidence="4">CWNU-1</strain>
    </source>
</reference>
<dbReference type="Gene3D" id="3.20.20.30">
    <property type="entry name" value="Luciferase-like domain"/>
    <property type="match status" value="1"/>
</dbReference>
<dbReference type="RefSeq" id="WP_250918718.1">
    <property type="nucleotide sequence ID" value="NZ_JAMQAW010000007.1"/>
</dbReference>
<keyword evidence="2" id="KW-0503">Monooxygenase</keyword>
<evidence type="ECO:0000256" key="1">
    <source>
        <dbReference type="ARBA" id="ARBA00023002"/>
    </source>
</evidence>
<sequence length="377" mass="41596">MKFLHYTSAPWPDLTEPLGTFPHPNQACDPDRAGEVLRDTLAHMVAAENAGFDWLGMGEEHMNAYGMVPNPTQLLAVVAAQTRRAGIAVLGNPLPLLNPVRVAEEYAMIDVLSGGRLVAGFPRGVPQNYAAYGVDIANSREVLYEAIDLVIAAWERPEPFAWQGEHFSFPSVSIWPRPVQRRPEIVLSSKSAEGVRMAARRRAIMAEIFVRDAAVLDHFETSRTIYLRQAAADGWSPGRDRFALNVPCVIAGSDTAAQKLATEALRYQHTCLTGSFEAQKQALAGQYYKESAHLLGRRFDSVEDRIAYGGLICGSPGTAVEQIRTLLRRHPVGTLGLQTQFGNLSPEHVHDSIVLFGARVRDDILTWDAERTRQADE</sequence>
<evidence type="ECO:0000313" key="4">
    <source>
        <dbReference type="EMBL" id="MCM2388382.1"/>
    </source>
</evidence>
<dbReference type="EMBL" id="JAMQAW010000007">
    <property type="protein sequence ID" value="MCM2388382.1"/>
    <property type="molecule type" value="Genomic_DNA"/>
</dbReference>
<keyword evidence="5" id="KW-1185">Reference proteome</keyword>
<dbReference type="PANTHER" id="PTHR30137:SF8">
    <property type="entry name" value="BLR5498 PROTEIN"/>
    <property type="match status" value="1"/>
</dbReference>
<dbReference type="InterPro" id="IPR036661">
    <property type="entry name" value="Luciferase-like_sf"/>
</dbReference>
<feature type="domain" description="Luciferase-like" evidence="3">
    <location>
        <begin position="22"/>
        <end position="326"/>
    </location>
</feature>
<protein>
    <submittedName>
        <fullName evidence="4">LLM class flavin-dependent oxidoreductase</fullName>
    </submittedName>
</protein>
<keyword evidence="1" id="KW-0560">Oxidoreductase</keyword>
<dbReference type="Pfam" id="PF00296">
    <property type="entry name" value="Bac_luciferase"/>
    <property type="match status" value="1"/>
</dbReference>
<evidence type="ECO:0000256" key="2">
    <source>
        <dbReference type="ARBA" id="ARBA00023033"/>
    </source>
</evidence>
<dbReference type="InterPro" id="IPR050766">
    <property type="entry name" value="Bact_Lucif_Oxidored"/>
</dbReference>
<evidence type="ECO:0000259" key="3">
    <source>
        <dbReference type="Pfam" id="PF00296"/>
    </source>
</evidence>
<organism evidence="4 5">
    <name type="scientific">Streptomyces albipurpureus</name>
    <dbReference type="NCBI Taxonomy" id="2897419"/>
    <lineage>
        <taxon>Bacteria</taxon>
        <taxon>Bacillati</taxon>
        <taxon>Actinomycetota</taxon>
        <taxon>Actinomycetes</taxon>
        <taxon>Kitasatosporales</taxon>
        <taxon>Streptomycetaceae</taxon>
        <taxon>Streptomyces</taxon>
    </lineage>
</organism>
<gene>
    <name evidence="4" type="ORF">NBG84_08735</name>
</gene>
<dbReference type="Proteomes" id="UP001431429">
    <property type="component" value="Unassembled WGS sequence"/>
</dbReference>
<evidence type="ECO:0000313" key="5">
    <source>
        <dbReference type="Proteomes" id="UP001431429"/>
    </source>
</evidence>
<dbReference type="PANTHER" id="PTHR30137">
    <property type="entry name" value="LUCIFERASE-LIKE MONOOXYGENASE"/>
    <property type="match status" value="1"/>
</dbReference>
<accession>A0ABT0UJF5</accession>
<dbReference type="InterPro" id="IPR011251">
    <property type="entry name" value="Luciferase-like_dom"/>
</dbReference>
<proteinExistence type="predicted"/>
<dbReference type="SUPFAM" id="SSF51679">
    <property type="entry name" value="Bacterial luciferase-like"/>
    <property type="match status" value="1"/>
</dbReference>
<comment type="caution">
    <text evidence="4">The sequence shown here is derived from an EMBL/GenBank/DDBJ whole genome shotgun (WGS) entry which is preliminary data.</text>
</comment>